<proteinExistence type="predicted"/>
<dbReference type="SUPFAM" id="SSF53850">
    <property type="entry name" value="Periplasmic binding protein-like II"/>
    <property type="match status" value="1"/>
</dbReference>
<reference evidence="3" key="1">
    <citation type="submission" date="2019-09" db="EMBL/GenBank/DDBJ databases">
        <title>Mumia zhuanghuii sp. nov. isolated from the intestinal contents of plateau pika (Ochotona curzoniae) in the Qinghai-Tibet plateau of China.</title>
        <authorList>
            <person name="Tian Z."/>
        </authorList>
    </citation>
    <scope>NUCLEOTIDE SEQUENCE [LARGE SCALE GENOMIC DNA]</scope>
    <source>
        <strain evidence="3">L-031</strain>
    </source>
</reference>
<protein>
    <submittedName>
        <fullName evidence="2">Extracellular solute-binding protein</fullName>
    </submittedName>
</protein>
<organism evidence="2 3">
    <name type="scientific">Microbacterium lushaniae</name>
    <dbReference type="NCBI Taxonomy" id="2614639"/>
    <lineage>
        <taxon>Bacteria</taxon>
        <taxon>Bacillati</taxon>
        <taxon>Actinomycetota</taxon>
        <taxon>Actinomycetes</taxon>
        <taxon>Micrococcales</taxon>
        <taxon>Microbacteriaceae</taxon>
        <taxon>Microbacterium</taxon>
    </lineage>
</organism>
<dbReference type="RefSeq" id="WP_150926287.1">
    <property type="nucleotide sequence ID" value="NZ_CP044232.1"/>
</dbReference>
<name>A0A5J6L774_9MICO</name>
<dbReference type="EMBL" id="CP044232">
    <property type="protein sequence ID" value="QEW04288.1"/>
    <property type="molecule type" value="Genomic_DNA"/>
</dbReference>
<dbReference type="Pfam" id="PF01547">
    <property type="entry name" value="SBP_bac_1"/>
    <property type="match status" value="1"/>
</dbReference>
<evidence type="ECO:0000256" key="1">
    <source>
        <dbReference type="SAM" id="SignalP"/>
    </source>
</evidence>
<dbReference type="KEGG" id="mlz:F6J85_15105"/>
<accession>A0A5J6L774</accession>
<dbReference type="AlphaFoldDB" id="A0A5J6L774"/>
<keyword evidence="1" id="KW-0732">Signal</keyword>
<gene>
    <name evidence="2" type="ORF">F6J85_15105</name>
</gene>
<dbReference type="InterPro" id="IPR050490">
    <property type="entry name" value="Bact_solute-bd_prot1"/>
</dbReference>
<dbReference type="Proteomes" id="UP000325516">
    <property type="component" value="Chromosome"/>
</dbReference>
<feature type="signal peptide" evidence="1">
    <location>
        <begin position="1"/>
        <end position="24"/>
    </location>
</feature>
<sequence>MSTQRKLTRLLGIGVVAMTAAALAGCASGGGGDEGADGEASGEITVWSWSTNAKEIAELFEEEHPDITVNLVNPGDAATGSERLQTAFQAGSGAPDVAMIEYPGILQNAMSGYIVPLTDFGIDEIKDDFANSIMSQLTVDGEVYGTPIDASPMALYYRTDLYAQAGIEPATTWEEFAQDAATLQAALPGSYIANSAFADGSMNRMYWQAGIAPVQVEGETIAIDYDQPEIQNVLDYWAGLHNDGLTADLPIYSPEWNAAFADGTITSWVGPGWGPVILGSNAESSAGKWAVAPLPSWDGEPASAEWGGSAYTVTEQSKNKAAAAEYVKWVNHDPQAYELLFELTGSFPVLKSYIADEEFLASPFPFFGDQPVNQVLASALESVSDWQWTPFNSEVTNVSDAEYNSILEDGQDTSKTLATIETSLRDYAAKQGFTVAD</sequence>
<dbReference type="PROSITE" id="PS51257">
    <property type="entry name" value="PROKAR_LIPOPROTEIN"/>
    <property type="match status" value="1"/>
</dbReference>
<dbReference type="PANTHER" id="PTHR43649:SF12">
    <property type="entry name" value="DIACETYLCHITOBIOSE BINDING PROTEIN DASA"/>
    <property type="match status" value="1"/>
</dbReference>
<dbReference type="InterPro" id="IPR006059">
    <property type="entry name" value="SBP"/>
</dbReference>
<keyword evidence="3" id="KW-1185">Reference proteome</keyword>
<dbReference type="Gene3D" id="3.40.190.10">
    <property type="entry name" value="Periplasmic binding protein-like II"/>
    <property type="match status" value="1"/>
</dbReference>
<evidence type="ECO:0000313" key="3">
    <source>
        <dbReference type="Proteomes" id="UP000325516"/>
    </source>
</evidence>
<feature type="chain" id="PRO_5039379268" evidence="1">
    <location>
        <begin position="25"/>
        <end position="437"/>
    </location>
</feature>
<dbReference type="PANTHER" id="PTHR43649">
    <property type="entry name" value="ARABINOSE-BINDING PROTEIN-RELATED"/>
    <property type="match status" value="1"/>
</dbReference>
<evidence type="ECO:0000313" key="2">
    <source>
        <dbReference type="EMBL" id="QEW04288.1"/>
    </source>
</evidence>